<reference evidence="2 3" key="1">
    <citation type="submission" date="2023-08" db="EMBL/GenBank/DDBJ databases">
        <title>A Necator americanus chromosomal reference genome.</title>
        <authorList>
            <person name="Ilik V."/>
            <person name="Petrzelkova K.J."/>
            <person name="Pardy F."/>
            <person name="Fuh T."/>
            <person name="Niatou-Singa F.S."/>
            <person name="Gouil Q."/>
            <person name="Baker L."/>
            <person name="Ritchie M.E."/>
            <person name="Jex A.R."/>
            <person name="Gazzola D."/>
            <person name="Li H."/>
            <person name="Toshio Fujiwara R."/>
            <person name="Zhan B."/>
            <person name="Aroian R.V."/>
            <person name="Pafco B."/>
            <person name="Schwarz E.M."/>
        </authorList>
    </citation>
    <scope>NUCLEOTIDE SEQUENCE [LARGE SCALE GENOMIC DNA]</scope>
    <source>
        <strain evidence="2 3">Aroian</strain>
        <tissue evidence="2">Whole animal</tissue>
    </source>
</reference>
<evidence type="ECO:0000259" key="1">
    <source>
        <dbReference type="Pfam" id="PF00078"/>
    </source>
</evidence>
<dbReference type="EMBL" id="JAVFWL010000004">
    <property type="protein sequence ID" value="KAK6748729.1"/>
    <property type="molecule type" value="Genomic_DNA"/>
</dbReference>
<feature type="domain" description="Reverse transcriptase" evidence="1">
    <location>
        <begin position="4"/>
        <end position="92"/>
    </location>
</feature>
<protein>
    <recommendedName>
        <fullName evidence="1">Reverse transcriptase domain-containing protein</fullName>
    </recommendedName>
</protein>
<sequence length="134" mass="15124">MPLCLTFIDLKKAFDSVETEAVVEALDNQGVPTQYIMVLRELYNNFTTKISPFYKNVIIGVKRGVRQCDTISPKIFTATFENAMRKLQCENNVNVVNRAGSFPKSCLLALLSFIQDVFNPIKDHSCKELVNDGQ</sequence>
<organism evidence="2 3">
    <name type="scientific">Necator americanus</name>
    <name type="common">Human hookworm</name>
    <dbReference type="NCBI Taxonomy" id="51031"/>
    <lineage>
        <taxon>Eukaryota</taxon>
        <taxon>Metazoa</taxon>
        <taxon>Ecdysozoa</taxon>
        <taxon>Nematoda</taxon>
        <taxon>Chromadorea</taxon>
        <taxon>Rhabditida</taxon>
        <taxon>Rhabditina</taxon>
        <taxon>Rhabditomorpha</taxon>
        <taxon>Strongyloidea</taxon>
        <taxon>Ancylostomatidae</taxon>
        <taxon>Bunostominae</taxon>
        <taxon>Necator</taxon>
    </lineage>
</organism>
<keyword evidence="3" id="KW-1185">Reference proteome</keyword>
<name>A0ABR1DE25_NECAM</name>
<evidence type="ECO:0000313" key="3">
    <source>
        <dbReference type="Proteomes" id="UP001303046"/>
    </source>
</evidence>
<dbReference type="Pfam" id="PF00078">
    <property type="entry name" value="RVT_1"/>
    <property type="match status" value="1"/>
</dbReference>
<gene>
    <name evidence="2" type="primary">Necator_chrIV.g14677</name>
    <name evidence="2" type="ORF">RB195_001382</name>
</gene>
<evidence type="ECO:0000313" key="2">
    <source>
        <dbReference type="EMBL" id="KAK6748729.1"/>
    </source>
</evidence>
<accession>A0ABR1DE25</accession>
<comment type="caution">
    <text evidence="2">The sequence shown here is derived from an EMBL/GenBank/DDBJ whole genome shotgun (WGS) entry which is preliminary data.</text>
</comment>
<proteinExistence type="predicted"/>
<dbReference type="Proteomes" id="UP001303046">
    <property type="component" value="Unassembled WGS sequence"/>
</dbReference>
<dbReference type="InterPro" id="IPR000477">
    <property type="entry name" value="RT_dom"/>
</dbReference>